<proteinExistence type="predicted"/>
<comment type="caution">
    <text evidence="3">The sequence shown here is derived from an EMBL/GenBank/DDBJ whole genome shotgun (WGS) entry which is preliminary data.</text>
</comment>
<dbReference type="Pfam" id="PF04480">
    <property type="entry name" value="DUF559"/>
    <property type="match status" value="1"/>
</dbReference>
<dbReference type="Proteomes" id="UP001371224">
    <property type="component" value="Unassembled WGS sequence"/>
</dbReference>
<dbReference type="Gene3D" id="3.40.960.10">
    <property type="entry name" value="VSR Endonuclease"/>
    <property type="match status" value="1"/>
</dbReference>
<dbReference type="Pfam" id="PF13338">
    <property type="entry name" value="AbiEi_4"/>
    <property type="match status" value="1"/>
</dbReference>
<sequence>MDPVEELRRRGGIARTRTLIAAGVSAYALRQAKAAGAVIRPRNGWVALRDDPTLAQLTAERGVLLSCVTLARARGLWVPDARGVHVAAPPHGSRISVPEGAVVHWAKPVVPRDPDAVEDDLRNALALIAQCQPFETALVIWESALNKGLVDRQALARLPLPAAAAAVLERARPFADSGLETIFIHRLGWLRLPMLPQAWVLGRRVDLLIGERLVIQIDGATHTGAQRTRDIEHDALLKLRGYHVLRFSYEQIMEHWEQVQAIVMEAIAQGLHLPQQ</sequence>
<organism evidence="3 4">
    <name type="scientific">Microbacterium bandirmense</name>
    <dbReference type="NCBI Taxonomy" id="3122050"/>
    <lineage>
        <taxon>Bacteria</taxon>
        <taxon>Bacillati</taxon>
        <taxon>Actinomycetota</taxon>
        <taxon>Actinomycetes</taxon>
        <taxon>Micrococcales</taxon>
        <taxon>Microbacteriaceae</taxon>
        <taxon>Microbacterium</taxon>
    </lineage>
</organism>
<keyword evidence="4" id="KW-1185">Reference proteome</keyword>
<dbReference type="InterPro" id="IPR007569">
    <property type="entry name" value="DUF559"/>
</dbReference>
<evidence type="ECO:0000313" key="4">
    <source>
        <dbReference type="Proteomes" id="UP001371224"/>
    </source>
</evidence>
<accession>A0ABU8LEV2</accession>
<dbReference type="RefSeq" id="WP_337332868.1">
    <property type="nucleotide sequence ID" value="NZ_JBBDGM010000011.1"/>
</dbReference>
<dbReference type="EMBL" id="JBBDGM010000011">
    <property type="protein sequence ID" value="MEJ1089223.1"/>
    <property type="molecule type" value="Genomic_DNA"/>
</dbReference>
<dbReference type="InterPro" id="IPR025159">
    <property type="entry name" value="AbiEi_N"/>
</dbReference>
<name>A0ABU8LEV2_9MICO</name>
<evidence type="ECO:0000313" key="3">
    <source>
        <dbReference type="EMBL" id="MEJ1089223.1"/>
    </source>
</evidence>
<protein>
    <submittedName>
        <fullName evidence="3">Type IV toxin-antitoxin system AbiEi family antitoxin domain-containing protein</fullName>
    </submittedName>
</protein>
<evidence type="ECO:0000259" key="2">
    <source>
        <dbReference type="Pfam" id="PF13338"/>
    </source>
</evidence>
<feature type="domain" description="AbiEi antitoxin N-terminal" evidence="2">
    <location>
        <begin position="4"/>
        <end position="42"/>
    </location>
</feature>
<reference evidence="3 4" key="1">
    <citation type="submission" date="2024-02" db="EMBL/GenBank/DDBJ databases">
        <authorList>
            <person name="Saticioglu I.B."/>
        </authorList>
    </citation>
    <scope>NUCLEOTIDE SEQUENCE [LARGE SCALE GENOMIC DNA]</scope>
    <source>
        <strain evidence="3 4">Mu-80</strain>
    </source>
</reference>
<feature type="domain" description="DUF559" evidence="1">
    <location>
        <begin position="210"/>
        <end position="266"/>
    </location>
</feature>
<evidence type="ECO:0000259" key="1">
    <source>
        <dbReference type="Pfam" id="PF04480"/>
    </source>
</evidence>
<gene>
    <name evidence="3" type="ORF">WDU99_12950</name>
</gene>